<evidence type="ECO:0000259" key="13">
    <source>
        <dbReference type="Pfam" id="PF21133"/>
    </source>
</evidence>
<dbReference type="GO" id="GO:0042245">
    <property type="term" value="P:RNA repair"/>
    <property type="evidence" value="ECO:0007669"/>
    <property type="project" value="UniProtKB-KW"/>
</dbReference>
<evidence type="ECO:0000259" key="11">
    <source>
        <dbReference type="Pfam" id="PF01909"/>
    </source>
</evidence>
<dbReference type="Gene3D" id="3.30.70.590">
    <property type="entry name" value="Poly(A) polymerase predicted RNA binding domain"/>
    <property type="match status" value="1"/>
</dbReference>
<keyword evidence="8 10" id="KW-0460">Magnesium</keyword>
<comment type="caution">
    <text evidence="10">Lacks conserved residue(s) required for the propagation of feature annotation.</text>
</comment>
<protein>
    <recommendedName>
        <fullName evidence="10">CCA-adding enzyme</fullName>
        <ecNumber evidence="10">2.7.7.72</ecNumber>
    </recommendedName>
    <alternativeName>
        <fullName evidence="10">CCA tRNA nucleotidyltransferase</fullName>
    </alternativeName>
    <alternativeName>
        <fullName evidence="10">tRNA CCA-pyrophosphorylase</fullName>
    </alternativeName>
    <alternativeName>
        <fullName evidence="10">tRNA adenylyl-/cytidylyl- transferase</fullName>
    </alternativeName>
    <alternativeName>
        <fullName evidence="10">tRNA nucleotidyltransferase</fullName>
    </alternativeName>
    <alternativeName>
        <fullName evidence="10">tRNA-NT</fullName>
    </alternativeName>
</protein>
<dbReference type="InterPro" id="IPR008229">
    <property type="entry name" value="CCA-adding_arc"/>
</dbReference>
<feature type="domain" description="CCA-adding enzyme C-terminal" evidence="13">
    <location>
        <begin position="287"/>
        <end position="429"/>
    </location>
</feature>
<dbReference type="InterPro" id="IPR015329">
    <property type="entry name" value="tRNA_NucTransf2"/>
</dbReference>
<keyword evidence="5 10" id="KW-0547">Nucleotide-binding</keyword>
<dbReference type="InterPro" id="IPR002934">
    <property type="entry name" value="Polymerase_NTP_transf_dom"/>
</dbReference>
<dbReference type="Proteomes" id="UP000677687">
    <property type="component" value="Unassembled WGS sequence"/>
</dbReference>
<dbReference type="AlphaFoldDB" id="A0A8T4KS39"/>
<gene>
    <name evidence="10 14" type="primary">cca</name>
    <name evidence="14" type="ORF">J4415_00875</name>
</gene>
<comment type="cofactor">
    <cofactor evidence="10">
        <name>Mg(2+)</name>
        <dbReference type="ChEBI" id="CHEBI:18420"/>
    </cofactor>
</comment>
<comment type="subunit">
    <text evidence="10">Homodimer.</text>
</comment>
<keyword evidence="4 10" id="KW-0479">Metal-binding</keyword>
<evidence type="ECO:0000256" key="2">
    <source>
        <dbReference type="ARBA" id="ARBA00022694"/>
    </source>
</evidence>
<evidence type="ECO:0000256" key="7">
    <source>
        <dbReference type="ARBA" id="ARBA00022840"/>
    </source>
</evidence>
<dbReference type="InterPro" id="IPR043519">
    <property type="entry name" value="NT_sf"/>
</dbReference>
<dbReference type="GO" id="GO:0000049">
    <property type="term" value="F:tRNA binding"/>
    <property type="evidence" value="ECO:0007669"/>
    <property type="project" value="UniProtKB-UniRule"/>
</dbReference>
<organism evidence="14 15">
    <name type="scientific">Candidatus Iainarchaeum sp</name>
    <dbReference type="NCBI Taxonomy" id="3101447"/>
    <lineage>
        <taxon>Archaea</taxon>
        <taxon>Candidatus Iainarchaeota</taxon>
        <taxon>Candidatus Iainarchaeia</taxon>
        <taxon>Candidatus Iainarchaeales</taxon>
        <taxon>Candidatus Iainarchaeaceae</taxon>
        <taxon>Candidatus Iainarchaeum</taxon>
    </lineage>
</organism>
<keyword evidence="7 10" id="KW-0067">ATP-binding</keyword>
<dbReference type="HAMAP" id="MF_01264">
    <property type="entry name" value="CCA_arch"/>
    <property type="match status" value="1"/>
</dbReference>
<evidence type="ECO:0000313" key="14">
    <source>
        <dbReference type="EMBL" id="MBS3057161.1"/>
    </source>
</evidence>
<keyword evidence="2 10" id="KW-0819">tRNA processing</keyword>
<feature type="binding site" evidence="10">
    <location>
        <position position="51"/>
    </location>
    <ligand>
        <name>CTP</name>
        <dbReference type="ChEBI" id="CHEBI:37563"/>
    </ligand>
</feature>
<feature type="binding site" evidence="10">
    <location>
        <position position="48"/>
    </location>
    <ligand>
        <name>CTP</name>
        <dbReference type="ChEBI" id="CHEBI:37563"/>
    </ligand>
</feature>
<accession>A0A8T4KS39</accession>
<dbReference type="PANTHER" id="PTHR39643">
    <property type="entry name" value="CCA-ADDING ENZYME"/>
    <property type="match status" value="1"/>
</dbReference>
<feature type="binding site" evidence="10">
    <location>
        <position position="62"/>
    </location>
    <ligand>
        <name>Mg(2+)</name>
        <dbReference type="ChEBI" id="CHEBI:18420"/>
    </ligand>
</feature>
<feature type="binding site" evidence="10">
    <location>
        <position position="165"/>
    </location>
    <ligand>
        <name>CTP</name>
        <dbReference type="ChEBI" id="CHEBI:37563"/>
    </ligand>
</feature>
<dbReference type="InterPro" id="IPR006116">
    <property type="entry name" value="NT_2-5OAS_ClassI-CCAase"/>
</dbReference>
<evidence type="ECO:0000313" key="15">
    <source>
        <dbReference type="Proteomes" id="UP000677687"/>
    </source>
</evidence>
<comment type="catalytic activity">
    <reaction evidence="10">
        <text>a tRNA with a 3' CCA end + 2 CTP + ATP = a tRNA with a 3' CCACCA end + 3 diphosphate</text>
        <dbReference type="Rhea" id="RHEA:76235"/>
        <dbReference type="Rhea" id="RHEA-COMP:10468"/>
        <dbReference type="Rhea" id="RHEA-COMP:18655"/>
        <dbReference type="ChEBI" id="CHEBI:30616"/>
        <dbReference type="ChEBI" id="CHEBI:33019"/>
        <dbReference type="ChEBI" id="CHEBI:37563"/>
        <dbReference type="ChEBI" id="CHEBI:83071"/>
        <dbReference type="ChEBI" id="CHEBI:195187"/>
    </reaction>
</comment>
<comment type="function">
    <text evidence="10">Catalyzes the addition and repair of the essential 3'-terminal CCA sequence in tRNAs without using a nucleic acid template. Adds these three nucleotides in the order of C, C, and A to the tRNA nucleotide-73, using CTP and ATP as substrates and producing inorganic pyrophosphate. tRNA 3'-terminal CCA addition is required both for tRNA processing and repair. Also involved in tRNA surveillance by mediating tandem CCA addition to generate a CCACCA at the 3' terminus of unstable tRNAs. While stable tRNAs receive only 3'-terminal CCA, unstable tRNAs are marked with CCACCA and rapidly degraded.</text>
</comment>
<dbReference type="SUPFAM" id="SSF81631">
    <property type="entry name" value="PAP/OAS1 substrate-binding domain"/>
    <property type="match status" value="1"/>
</dbReference>
<evidence type="ECO:0000256" key="10">
    <source>
        <dbReference type="HAMAP-Rule" id="MF_01264"/>
    </source>
</evidence>
<proteinExistence type="inferred from homology"/>
<name>A0A8T4KS39_9ARCH</name>
<comment type="similarity">
    <text evidence="10">Belongs to the tRNA nucleotidyltransferase/poly(A) polymerase family. Archaeal CCA-adding enzyme subfamily.</text>
</comment>
<sequence length="460" mass="53081">MEKLIGKVLAKITPSAAEYRAELALADKLIGKIKSMEGKHVDAILAGSLARNTHLKGDRDIDIFVLFPKHLLREEFVKEGLRIGKRVLKGYKWFEAYSEHPYLRANVNGYDVEIVPSYKIANASELKSAVDRTAFHTKYLLKNLSEKHRSEVRLLRQFMKGIRCYGADLKFASVPGYVIELLILEYGTFENCLKAIAEWHFGKVIDLEGYWNEKDARKMFPEAPLIIIDPIDKKRNVAAALAKEQFERMVLAANAFLKKPNEKFFFPELVKCWGIGKIRQMLSKKEIIALQLAYPKNVLSDIMWGELRRLERKVATQLKQREFDVLRSDSWTDEKKTIALIYELKELALPKTMGRIGPFAEDLENQKRFIAAHKGKIISGPRIEKGRWVIETRREFTDVKKLLCVIAKELAKKDKKDVRRAIKSGCRVLDKEGIEALYGKNGEFQRFLTRYLKGKEEFLE</sequence>
<feature type="domain" description="tRNA nucleotidyltransferase substrate binding" evidence="12">
    <location>
        <begin position="151"/>
        <end position="266"/>
    </location>
</feature>
<keyword evidence="3 10" id="KW-0548">Nucleotidyltransferase</keyword>
<dbReference type="GO" id="GO:0004810">
    <property type="term" value="F:CCA tRNA nucleotidyltransferase activity"/>
    <property type="evidence" value="ECO:0007669"/>
    <property type="project" value="UniProtKB-UniRule"/>
</dbReference>
<dbReference type="NCBIfam" id="TIGR03671">
    <property type="entry name" value="cca_archaeal"/>
    <property type="match status" value="1"/>
</dbReference>
<dbReference type="InterPro" id="IPR042090">
    <property type="entry name" value="CCA_tRNA_nucleotrans_2"/>
</dbReference>
<evidence type="ECO:0000256" key="1">
    <source>
        <dbReference type="ARBA" id="ARBA00022679"/>
    </source>
</evidence>
<dbReference type="PIRSF" id="PIRSF005335">
    <property type="entry name" value="CCA_arch"/>
    <property type="match status" value="1"/>
</dbReference>
<reference evidence="14" key="1">
    <citation type="submission" date="2021-03" db="EMBL/GenBank/DDBJ databases">
        <authorList>
            <person name="Jaffe A."/>
        </authorList>
    </citation>
    <scope>NUCLEOTIDE SEQUENCE</scope>
    <source>
        <strain evidence="14">RIFCSPHIGHO2_01_FULL_AR10_44_11</strain>
    </source>
</reference>
<dbReference type="Pfam" id="PF01909">
    <property type="entry name" value="NTP_transf_2"/>
    <property type="match status" value="1"/>
</dbReference>
<dbReference type="SUPFAM" id="SSF55003">
    <property type="entry name" value="PAP/Archaeal CCA-adding enzyme, C-terminal domain"/>
    <property type="match status" value="1"/>
</dbReference>
<feature type="binding site" evidence="10">
    <location>
        <position position="60"/>
    </location>
    <ligand>
        <name>Mg(2+)</name>
        <dbReference type="ChEBI" id="CHEBI:18420"/>
    </ligand>
</feature>
<dbReference type="GO" id="GO:0001680">
    <property type="term" value="P:tRNA 3'-terminal CCA addition"/>
    <property type="evidence" value="ECO:0007669"/>
    <property type="project" value="UniProtKB-UniRule"/>
</dbReference>
<feature type="binding site" evidence="10">
    <location>
        <position position="51"/>
    </location>
    <ligand>
        <name>ATP</name>
        <dbReference type="ChEBI" id="CHEBI:30616"/>
    </ligand>
</feature>
<evidence type="ECO:0000256" key="9">
    <source>
        <dbReference type="ARBA" id="ARBA00022884"/>
    </source>
</evidence>
<evidence type="ECO:0000256" key="8">
    <source>
        <dbReference type="ARBA" id="ARBA00022842"/>
    </source>
</evidence>
<evidence type="ECO:0000256" key="5">
    <source>
        <dbReference type="ARBA" id="ARBA00022741"/>
    </source>
</evidence>
<evidence type="ECO:0000256" key="4">
    <source>
        <dbReference type="ARBA" id="ARBA00022723"/>
    </source>
</evidence>
<dbReference type="EC" id="2.7.7.72" evidence="10"/>
<reference evidence="14" key="2">
    <citation type="submission" date="2021-05" db="EMBL/GenBank/DDBJ databases">
        <title>Protein family content uncovers lineage relationships and bacterial pathway maintenance mechanisms in DPANN archaea.</title>
        <authorList>
            <person name="Castelle C.J."/>
            <person name="Meheust R."/>
            <person name="Jaffe A.L."/>
            <person name="Seitz K."/>
            <person name="Gong X."/>
            <person name="Baker B.J."/>
            <person name="Banfield J.F."/>
        </authorList>
    </citation>
    <scope>NUCLEOTIDE SEQUENCE</scope>
    <source>
        <strain evidence="14">RIFCSPHIGHO2_01_FULL_AR10_44_11</strain>
    </source>
</reference>
<keyword evidence="1 10" id="KW-0808">Transferase</keyword>
<feature type="binding site" evidence="10">
    <location>
        <position position="48"/>
    </location>
    <ligand>
        <name>ATP</name>
        <dbReference type="ChEBI" id="CHEBI:30616"/>
    </ligand>
</feature>
<dbReference type="EMBL" id="JAGVWD010000012">
    <property type="protein sequence ID" value="MBS3057161.1"/>
    <property type="molecule type" value="Genomic_DNA"/>
</dbReference>
<dbReference type="SUPFAM" id="SSF81301">
    <property type="entry name" value="Nucleotidyltransferase"/>
    <property type="match status" value="1"/>
</dbReference>
<comment type="caution">
    <text evidence="14">The sequence shown here is derived from an EMBL/GenBank/DDBJ whole genome shotgun (WGS) entry which is preliminary data.</text>
</comment>
<dbReference type="Pfam" id="PF09249">
    <property type="entry name" value="tRNA_NucTransf2"/>
    <property type="match status" value="1"/>
</dbReference>
<feature type="domain" description="Polymerase nucleotidyl transferase" evidence="11">
    <location>
        <begin position="28"/>
        <end position="134"/>
    </location>
</feature>
<feature type="binding site" evidence="10">
    <location>
        <position position="165"/>
    </location>
    <ligand>
        <name>ATP</name>
        <dbReference type="ChEBI" id="CHEBI:30616"/>
    </ligand>
</feature>
<dbReference type="PANTHER" id="PTHR39643:SF1">
    <property type="entry name" value="CCA-ADDING ENZYME"/>
    <property type="match status" value="1"/>
</dbReference>
<evidence type="ECO:0000256" key="6">
    <source>
        <dbReference type="ARBA" id="ARBA00022800"/>
    </source>
</evidence>
<dbReference type="Gene3D" id="3.30.70.1550">
    <property type="entry name" value="Archaeal tRNA CCA-adding enzyme catalytic domain"/>
    <property type="match status" value="1"/>
</dbReference>
<comment type="miscellaneous">
    <text evidence="10">A single active site specifically recognizes both ATP and CTP and is responsible for their addition.</text>
</comment>
<dbReference type="Gene3D" id="1.10.1410.30">
    <property type="entry name" value="CCA tRNA nucleotidyltransferase, domain 2"/>
    <property type="match status" value="1"/>
</dbReference>
<keyword evidence="6 10" id="KW-0692">RNA repair</keyword>
<feature type="binding site" evidence="10">
    <location>
        <position position="136"/>
    </location>
    <ligand>
        <name>ATP</name>
        <dbReference type="ChEBI" id="CHEBI:30616"/>
    </ligand>
</feature>
<keyword evidence="9 10" id="KW-0694">RNA-binding</keyword>
<evidence type="ECO:0000259" key="12">
    <source>
        <dbReference type="Pfam" id="PF09249"/>
    </source>
</evidence>
<dbReference type="GO" id="GO:0000287">
    <property type="term" value="F:magnesium ion binding"/>
    <property type="evidence" value="ECO:0007669"/>
    <property type="project" value="UniProtKB-UniRule"/>
</dbReference>
<dbReference type="GO" id="GO:0005524">
    <property type="term" value="F:ATP binding"/>
    <property type="evidence" value="ECO:0007669"/>
    <property type="project" value="UniProtKB-UniRule"/>
</dbReference>
<evidence type="ECO:0000256" key="3">
    <source>
        <dbReference type="ARBA" id="ARBA00022695"/>
    </source>
</evidence>
<feature type="binding site" evidence="10">
    <location>
        <position position="136"/>
    </location>
    <ligand>
        <name>CTP</name>
        <dbReference type="ChEBI" id="CHEBI:37563"/>
    </ligand>
</feature>
<dbReference type="CDD" id="cd05400">
    <property type="entry name" value="NT_2-5OAS_ClassI-CCAase"/>
    <property type="match status" value="1"/>
</dbReference>
<dbReference type="InterPro" id="IPR048833">
    <property type="entry name" value="CAA_C"/>
</dbReference>
<feature type="binding site" evidence="10">
    <location>
        <position position="113"/>
    </location>
    <ligand>
        <name>Mg(2+)</name>
        <dbReference type="ChEBI" id="CHEBI:18420"/>
    </ligand>
</feature>
<dbReference type="Pfam" id="PF21133">
    <property type="entry name" value="CAA_C"/>
    <property type="match status" value="1"/>
</dbReference>
<dbReference type="Gene3D" id="3.30.460.10">
    <property type="entry name" value="Beta Polymerase, domain 2"/>
    <property type="match status" value="1"/>
</dbReference>
<dbReference type="InterPro" id="IPR011068">
    <property type="entry name" value="NuclTrfase_I-like_C"/>
</dbReference>
<comment type="catalytic activity">
    <reaction evidence="10">
        <text>a tRNA precursor + 2 CTP + ATP = a tRNA with a 3' CCA end + 3 diphosphate</text>
        <dbReference type="Rhea" id="RHEA:14433"/>
        <dbReference type="Rhea" id="RHEA-COMP:10465"/>
        <dbReference type="Rhea" id="RHEA-COMP:10468"/>
        <dbReference type="ChEBI" id="CHEBI:30616"/>
        <dbReference type="ChEBI" id="CHEBI:33019"/>
        <dbReference type="ChEBI" id="CHEBI:37563"/>
        <dbReference type="ChEBI" id="CHEBI:74896"/>
        <dbReference type="ChEBI" id="CHEBI:83071"/>
        <dbReference type="EC" id="2.7.7.72"/>
    </reaction>
</comment>